<dbReference type="GO" id="GO:0043565">
    <property type="term" value="F:sequence-specific DNA binding"/>
    <property type="evidence" value="ECO:0007669"/>
    <property type="project" value="TreeGrafter"/>
</dbReference>
<dbReference type="Proteomes" id="UP000504635">
    <property type="component" value="Unplaced"/>
</dbReference>
<evidence type="ECO:0000313" key="3">
    <source>
        <dbReference type="RefSeq" id="XP_030757970.1"/>
    </source>
</evidence>
<evidence type="ECO:0000259" key="1">
    <source>
        <dbReference type="Pfam" id="PF13843"/>
    </source>
</evidence>
<keyword evidence="2" id="KW-1185">Reference proteome</keyword>
<name>A0A6J2Y4P1_SITOR</name>
<dbReference type="PANTHER" id="PTHR47055">
    <property type="entry name" value="DDE_TNP_1_7 DOMAIN-CONTAINING PROTEIN"/>
    <property type="match status" value="1"/>
</dbReference>
<dbReference type="AlphaFoldDB" id="A0A6J2Y4P1"/>
<dbReference type="PANTHER" id="PTHR47055:SF3">
    <property type="entry name" value="PHORBOL-ESTER_DAG-TYPE DOMAIN-CONTAINING PROTEIN"/>
    <property type="match status" value="1"/>
</dbReference>
<gene>
    <name evidence="3" type="primary">LOC115883712</name>
</gene>
<evidence type="ECO:0000313" key="2">
    <source>
        <dbReference type="Proteomes" id="UP000504635"/>
    </source>
</evidence>
<reference evidence="3" key="1">
    <citation type="submission" date="2025-08" db="UniProtKB">
        <authorList>
            <consortium name="RefSeq"/>
        </authorList>
    </citation>
    <scope>IDENTIFICATION</scope>
    <source>
        <tissue evidence="3">Gonads</tissue>
    </source>
</reference>
<feature type="domain" description="PiggyBac transposable element-derived protein" evidence="1">
    <location>
        <begin position="183"/>
        <end position="375"/>
    </location>
</feature>
<accession>A0A6J2Y4P1</accession>
<dbReference type="RefSeq" id="XP_030757970.1">
    <property type="nucleotide sequence ID" value="XM_030902110.1"/>
</dbReference>
<dbReference type="GeneID" id="115883712"/>
<dbReference type="Pfam" id="PF13843">
    <property type="entry name" value="DDE_Tnp_1_7"/>
    <property type="match status" value="1"/>
</dbReference>
<dbReference type="InterPro" id="IPR029526">
    <property type="entry name" value="PGBD"/>
</dbReference>
<dbReference type="InParanoid" id="A0A6J2Y4P1"/>
<protein>
    <submittedName>
        <fullName evidence="3">PiggyBac transposable element-derived protein 3-like</fullName>
    </submittedName>
</protein>
<proteinExistence type="predicted"/>
<organism evidence="2 3">
    <name type="scientific">Sitophilus oryzae</name>
    <name type="common">Rice weevil</name>
    <name type="synonym">Curculio oryzae</name>
    <dbReference type="NCBI Taxonomy" id="7048"/>
    <lineage>
        <taxon>Eukaryota</taxon>
        <taxon>Metazoa</taxon>
        <taxon>Ecdysozoa</taxon>
        <taxon>Arthropoda</taxon>
        <taxon>Hexapoda</taxon>
        <taxon>Insecta</taxon>
        <taxon>Pterygota</taxon>
        <taxon>Neoptera</taxon>
        <taxon>Endopterygota</taxon>
        <taxon>Coleoptera</taxon>
        <taxon>Polyphaga</taxon>
        <taxon>Cucujiformia</taxon>
        <taxon>Curculionidae</taxon>
        <taxon>Dryophthorinae</taxon>
        <taxon>Sitophilus</taxon>
    </lineage>
</organism>
<dbReference type="InterPro" id="IPR052638">
    <property type="entry name" value="PiggyBac_TE-derived"/>
</dbReference>
<dbReference type="OrthoDB" id="6766487at2759"/>
<dbReference type="KEGG" id="soy:115883712"/>
<sequence length="377" mass="43731">MSDYDVRFARGFSLHETLAMLEEDEVNADSIMLLPPNNACGNITDEDSGAEDQLDINNLPSSMNESQVEVNIQVTEEWSSEDELPLSDLQYKAKHNPAQKSKLQDKKKKIYQFMREDLLADDYVFPEDITVVKICCLQQNFSNIFSMMKPGQLDIQVFPEEECRYWKNSRDAHILVSEAISRDNMHLDQNDKFSELHPFFNRLNNFFLEKAPLEENRSIDEAMVPYNGRHGCKQFNHNKPIRYGFTLWVGTTRLGYTNWFEPYQGASTYVNLDYKDLGVGASVVLSYADRIRERWLEHKFHFFFDNFFSSPSLLEALLEKGIVSTGTMRENRLPMSPLNSSATMKKENRGVFDYTKMSDQNIIFVKWNDNNIVTFGS</sequence>